<proteinExistence type="predicted"/>
<comment type="caution">
    <text evidence="5">The sequence shown here is derived from an EMBL/GenBank/DDBJ whole genome shotgun (WGS) entry which is preliminary data.</text>
</comment>
<feature type="compositionally biased region" description="Basic and acidic residues" evidence="3">
    <location>
        <begin position="431"/>
        <end position="454"/>
    </location>
</feature>
<dbReference type="Gene3D" id="1.20.920.10">
    <property type="entry name" value="Bromodomain-like"/>
    <property type="match status" value="1"/>
</dbReference>
<feature type="region of interest" description="Disordered" evidence="3">
    <location>
        <begin position="130"/>
        <end position="272"/>
    </location>
</feature>
<dbReference type="PANTHER" id="PTHR37888">
    <property type="entry name" value="DNA-BINDING BROMODOMAIN-CONTAINING PROTEIN"/>
    <property type="match status" value="1"/>
</dbReference>
<dbReference type="SUPFAM" id="SSF46689">
    <property type="entry name" value="Homeodomain-like"/>
    <property type="match status" value="1"/>
</dbReference>
<dbReference type="PANTHER" id="PTHR37888:SF11">
    <property type="entry name" value="DNA-BINDING BROMODOMAIN-CONTAINING PROTEIN"/>
    <property type="match status" value="1"/>
</dbReference>
<feature type="region of interest" description="Disordered" evidence="3">
    <location>
        <begin position="424"/>
        <end position="591"/>
    </location>
</feature>
<evidence type="ECO:0000259" key="4">
    <source>
        <dbReference type="PROSITE" id="PS50014"/>
    </source>
</evidence>
<dbReference type="InterPro" id="IPR001487">
    <property type="entry name" value="Bromodomain"/>
</dbReference>
<feature type="compositionally biased region" description="Basic and acidic residues" evidence="3">
    <location>
        <begin position="472"/>
        <end position="490"/>
    </location>
</feature>
<dbReference type="OrthoDB" id="1742084at2759"/>
<dbReference type="AlphaFoldDB" id="A0A5N6M6P4"/>
<feature type="compositionally biased region" description="Polar residues" evidence="3">
    <location>
        <begin position="181"/>
        <end position="192"/>
    </location>
</feature>
<evidence type="ECO:0000256" key="2">
    <source>
        <dbReference type="PROSITE-ProRule" id="PRU00035"/>
    </source>
</evidence>
<dbReference type="SUPFAM" id="SSF47370">
    <property type="entry name" value="Bromodomain"/>
    <property type="match status" value="1"/>
</dbReference>
<gene>
    <name evidence="5" type="ORF">E3N88_31818</name>
</gene>
<evidence type="ECO:0000313" key="6">
    <source>
        <dbReference type="Proteomes" id="UP000326396"/>
    </source>
</evidence>
<dbReference type="SMART" id="SM00297">
    <property type="entry name" value="BROMO"/>
    <property type="match status" value="1"/>
</dbReference>
<dbReference type="Proteomes" id="UP000326396">
    <property type="component" value="Linkage Group LG6"/>
</dbReference>
<dbReference type="InterPro" id="IPR001005">
    <property type="entry name" value="SANT/Myb"/>
</dbReference>
<organism evidence="5 6">
    <name type="scientific">Mikania micrantha</name>
    <name type="common">bitter vine</name>
    <dbReference type="NCBI Taxonomy" id="192012"/>
    <lineage>
        <taxon>Eukaryota</taxon>
        <taxon>Viridiplantae</taxon>
        <taxon>Streptophyta</taxon>
        <taxon>Embryophyta</taxon>
        <taxon>Tracheophyta</taxon>
        <taxon>Spermatophyta</taxon>
        <taxon>Magnoliopsida</taxon>
        <taxon>eudicotyledons</taxon>
        <taxon>Gunneridae</taxon>
        <taxon>Pentapetalae</taxon>
        <taxon>asterids</taxon>
        <taxon>campanulids</taxon>
        <taxon>Asterales</taxon>
        <taxon>Asteraceae</taxon>
        <taxon>Asteroideae</taxon>
        <taxon>Heliantheae alliance</taxon>
        <taxon>Eupatorieae</taxon>
        <taxon>Mikania</taxon>
    </lineage>
</organism>
<evidence type="ECO:0000313" key="5">
    <source>
        <dbReference type="EMBL" id="KAD3336299.1"/>
    </source>
</evidence>
<name>A0A5N6M6P4_9ASTR</name>
<accession>A0A5N6M6P4</accession>
<protein>
    <recommendedName>
        <fullName evidence="4">Bromo domain-containing protein</fullName>
    </recommendedName>
</protein>
<dbReference type="CDD" id="cd00167">
    <property type="entry name" value="SANT"/>
    <property type="match status" value="1"/>
</dbReference>
<sequence length="591" mass="65943">MTISDQERSPEDAQNSPPETAAWVTWEELLLAFAVNRFGTGSWDSISSELRKRSIHLTPHHCEQKYGELKRRFNRFDENDVVMDDGCDTTTATGAIPWIEELRKLRVLELQRELRNYDLYISSLQSKVKRLTEESEKTGGDTKKNSDLGHRTNENESEKTEQPTNGTPEPEVSGDDDSDRYNQSVNGSNGNLETGVEKSENVNENGASPVDTGDEKPESPAVVPEGEEPVKNEPGGEASVSPESIAESDMLSSANELRKERNDWVPRGSSMMNEQDQSTVSIPVRSLPLVGFLVKLQKLGSVVFERRLDRQEKLRYKNLIKQHIDYETLQTRLKEGWYSDGNDKFFRDLLLLVNNTLIFFPKQSPESTAAVDLRHLILNEMITKKKPKTDSKLSTDPSDSLLLKPNLTGSIAVCRKRSSITAKVAAGSSYGEKEQTGSRNAEKLVEENPRKSRESSPLFAKKKGKSPVNDMLDTKPGKKTKLSEAEEKKQSAAKFLNRMKRSNESLISTPERGGSGSSSGGDGKKYQQRKKNFGGRQLKEQGSPAKRSVGRPPKRAAASPPLAAKFVGKRNRELVDSETLGSKQMKKRSKK</sequence>
<dbReference type="InterPro" id="IPR036427">
    <property type="entry name" value="Bromodomain-like_sf"/>
</dbReference>
<evidence type="ECO:0000256" key="3">
    <source>
        <dbReference type="SAM" id="MobiDB-lite"/>
    </source>
</evidence>
<feature type="domain" description="Bromo" evidence="4">
    <location>
        <begin position="304"/>
        <end position="367"/>
    </location>
</feature>
<dbReference type="PROSITE" id="PS50014">
    <property type="entry name" value="BROMODOMAIN_2"/>
    <property type="match status" value="1"/>
</dbReference>
<evidence type="ECO:0000256" key="1">
    <source>
        <dbReference type="ARBA" id="ARBA00023117"/>
    </source>
</evidence>
<keyword evidence="6" id="KW-1185">Reference proteome</keyword>
<dbReference type="InterPro" id="IPR009057">
    <property type="entry name" value="Homeodomain-like_sf"/>
</dbReference>
<dbReference type="EMBL" id="SZYD01000016">
    <property type="protein sequence ID" value="KAD3336299.1"/>
    <property type="molecule type" value="Genomic_DNA"/>
</dbReference>
<keyword evidence="1 2" id="KW-0103">Bromodomain</keyword>
<reference evidence="5 6" key="1">
    <citation type="submission" date="2019-05" db="EMBL/GenBank/DDBJ databases">
        <title>Mikania micrantha, genome provides insights into the molecular mechanism of rapid growth.</title>
        <authorList>
            <person name="Liu B."/>
        </authorList>
    </citation>
    <scope>NUCLEOTIDE SEQUENCE [LARGE SCALE GENOMIC DNA]</scope>
    <source>
        <strain evidence="5">NLD-2019</strain>
        <tissue evidence="5">Leaf</tissue>
    </source>
</reference>
<feature type="compositionally biased region" description="Basic and acidic residues" evidence="3">
    <location>
        <begin position="130"/>
        <end position="161"/>
    </location>
</feature>